<dbReference type="EMBL" id="CP044331">
    <property type="protein sequence ID" value="QGM97695.1"/>
    <property type="molecule type" value="Genomic_DNA"/>
</dbReference>
<dbReference type="InterPro" id="IPR010982">
    <property type="entry name" value="Lambda_DNA-bd_dom_sf"/>
</dbReference>
<sequence>MLTDIGKELRKLRIDEGERLADMARRIGKSASFISAVEVGKKAPPAGFEDLVAKSYQLADGAWQALRRAADASRTAFVIQPNSALARDTAGLMARKIDGLSDEELLRIRKILEGSSK</sequence>
<dbReference type="Proteomes" id="UP000422569">
    <property type="component" value="Chromosome"/>
</dbReference>
<dbReference type="SUPFAM" id="SSF47413">
    <property type="entry name" value="lambda repressor-like DNA-binding domains"/>
    <property type="match status" value="1"/>
</dbReference>
<dbReference type="RefSeq" id="WP_016917746.1">
    <property type="nucleotide sequence ID" value="NZ_CP044331.1"/>
</dbReference>
<organism evidence="1 2">
    <name type="scientific">Methylocystis parvus</name>
    <dbReference type="NCBI Taxonomy" id="134"/>
    <lineage>
        <taxon>Bacteria</taxon>
        <taxon>Pseudomonadati</taxon>
        <taxon>Pseudomonadota</taxon>
        <taxon>Alphaproteobacteria</taxon>
        <taxon>Hyphomicrobiales</taxon>
        <taxon>Methylocystaceae</taxon>
        <taxon>Methylocystis</taxon>
    </lineage>
</organism>
<gene>
    <name evidence="1" type="ORF">F7D14_09600</name>
</gene>
<protein>
    <submittedName>
        <fullName evidence="1">Helix-turn-helix transcriptional regulator</fullName>
    </submittedName>
</protein>
<proteinExistence type="predicted"/>
<name>A0A6B8M5R8_9HYPH</name>
<dbReference type="AlphaFoldDB" id="A0A6B8M5R8"/>
<evidence type="ECO:0000313" key="1">
    <source>
        <dbReference type="EMBL" id="QGM97695.1"/>
    </source>
</evidence>
<reference evidence="1 2" key="1">
    <citation type="submission" date="2019-09" db="EMBL/GenBank/DDBJ databases">
        <title>Isolation and complete genome sequencing of Methylocystis species.</title>
        <authorList>
            <person name="Rumah B.L."/>
            <person name="Stead C.E."/>
            <person name="Stevens B.C."/>
            <person name="Minton N.P."/>
            <person name="Grosse-Honebrink A."/>
            <person name="Zhang Y."/>
        </authorList>
    </citation>
    <scope>NUCLEOTIDE SEQUENCE [LARGE SCALE GENOMIC DNA]</scope>
    <source>
        <strain evidence="1 2">BRCS2</strain>
    </source>
</reference>
<dbReference type="GO" id="GO:0003677">
    <property type="term" value="F:DNA binding"/>
    <property type="evidence" value="ECO:0007669"/>
    <property type="project" value="InterPro"/>
</dbReference>
<dbReference type="KEGG" id="mpar:F7D14_09600"/>
<dbReference type="CDD" id="cd00093">
    <property type="entry name" value="HTH_XRE"/>
    <property type="match status" value="1"/>
</dbReference>
<evidence type="ECO:0000313" key="2">
    <source>
        <dbReference type="Proteomes" id="UP000422569"/>
    </source>
</evidence>
<accession>A0A6B8M5R8</accession>
<dbReference type="InterPro" id="IPR001387">
    <property type="entry name" value="Cro/C1-type_HTH"/>
</dbReference>
<dbReference type="Gene3D" id="1.10.260.40">
    <property type="entry name" value="lambda repressor-like DNA-binding domains"/>
    <property type="match status" value="1"/>
</dbReference>
<keyword evidence="2" id="KW-1185">Reference proteome</keyword>